<sequence>MSSFDPNFCFPVPDILENGRLKLESWNPEAHSTTFVEKITPHPELFNWLPFGPFNSRETFDPWFNGRILSQKSEVAFAVFDKTREVDGNSEFAGMIGLLNASEANLSAEMGFLIILPAFHRTHVASNAVGLLLQYCLDTPNSVSNNETGLGLRRVYWSANTLNSRSIALAQRLGLKLEGVLRWDRVLPADRAQFGRKEALRQGDPRADQPGRDTGRLAICWDDWVEGGAERALQVMQRVS</sequence>
<proteinExistence type="predicted"/>
<reference evidence="2" key="1">
    <citation type="submission" date="2022-07" db="EMBL/GenBank/DDBJ databases">
        <title>Genome Sequence of Leucocoprinus birnbaumii.</title>
        <authorList>
            <person name="Buettner E."/>
        </authorList>
    </citation>
    <scope>NUCLEOTIDE SEQUENCE</scope>
    <source>
        <strain evidence="2">VT141</strain>
    </source>
</reference>
<protein>
    <recommendedName>
        <fullName evidence="1">N-acetyltransferase domain-containing protein</fullName>
    </recommendedName>
</protein>
<accession>A0AAD5YWT6</accession>
<dbReference type="Gene3D" id="3.40.630.30">
    <property type="match status" value="1"/>
</dbReference>
<comment type="caution">
    <text evidence="2">The sequence shown here is derived from an EMBL/GenBank/DDBJ whole genome shotgun (WGS) entry which is preliminary data.</text>
</comment>
<dbReference type="InterPro" id="IPR051908">
    <property type="entry name" value="Ribosomal_N-acetyltransferase"/>
</dbReference>
<dbReference type="SUPFAM" id="SSF55729">
    <property type="entry name" value="Acyl-CoA N-acyltransferases (Nat)"/>
    <property type="match status" value="1"/>
</dbReference>
<evidence type="ECO:0000313" key="2">
    <source>
        <dbReference type="EMBL" id="KAJ3569561.1"/>
    </source>
</evidence>
<dbReference type="Proteomes" id="UP001213000">
    <property type="component" value="Unassembled WGS sequence"/>
</dbReference>
<dbReference type="PANTHER" id="PTHR43441:SF5">
    <property type="entry name" value="FAMILY ACETYLTRANSFERASE, PUTATIVE-RELATED"/>
    <property type="match status" value="1"/>
</dbReference>
<dbReference type="GO" id="GO:1990189">
    <property type="term" value="F:protein N-terminal-serine acetyltransferase activity"/>
    <property type="evidence" value="ECO:0007669"/>
    <property type="project" value="TreeGrafter"/>
</dbReference>
<dbReference type="InterPro" id="IPR016181">
    <property type="entry name" value="Acyl_CoA_acyltransferase"/>
</dbReference>
<organism evidence="2 3">
    <name type="scientific">Leucocoprinus birnbaumii</name>
    <dbReference type="NCBI Taxonomy" id="56174"/>
    <lineage>
        <taxon>Eukaryota</taxon>
        <taxon>Fungi</taxon>
        <taxon>Dikarya</taxon>
        <taxon>Basidiomycota</taxon>
        <taxon>Agaricomycotina</taxon>
        <taxon>Agaricomycetes</taxon>
        <taxon>Agaricomycetidae</taxon>
        <taxon>Agaricales</taxon>
        <taxon>Agaricineae</taxon>
        <taxon>Agaricaceae</taxon>
        <taxon>Leucocoprinus</taxon>
    </lineage>
</organism>
<dbReference type="AlphaFoldDB" id="A0AAD5YWT6"/>
<dbReference type="Pfam" id="PF13302">
    <property type="entry name" value="Acetyltransf_3"/>
    <property type="match status" value="1"/>
</dbReference>
<evidence type="ECO:0000313" key="3">
    <source>
        <dbReference type="Proteomes" id="UP001213000"/>
    </source>
</evidence>
<dbReference type="GO" id="GO:0008999">
    <property type="term" value="F:protein-N-terminal-alanine acetyltransferase activity"/>
    <property type="evidence" value="ECO:0007669"/>
    <property type="project" value="TreeGrafter"/>
</dbReference>
<dbReference type="EMBL" id="JANIEX010000281">
    <property type="protein sequence ID" value="KAJ3569561.1"/>
    <property type="molecule type" value="Genomic_DNA"/>
</dbReference>
<dbReference type="InterPro" id="IPR000182">
    <property type="entry name" value="GNAT_dom"/>
</dbReference>
<dbReference type="PANTHER" id="PTHR43441">
    <property type="entry name" value="RIBOSOMAL-PROTEIN-SERINE ACETYLTRANSFERASE"/>
    <property type="match status" value="1"/>
</dbReference>
<gene>
    <name evidence="2" type="ORF">NP233_g4965</name>
</gene>
<keyword evidence="3" id="KW-1185">Reference proteome</keyword>
<feature type="domain" description="N-acetyltransferase" evidence="1">
    <location>
        <begin position="20"/>
        <end position="176"/>
    </location>
</feature>
<evidence type="ECO:0000259" key="1">
    <source>
        <dbReference type="Pfam" id="PF13302"/>
    </source>
</evidence>
<name>A0AAD5YWT6_9AGAR</name>